<keyword evidence="2 3" id="KW-0802">TPR repeat</keyword>
<dbReference type="Gene3D" id="1.25.40.10">
    <property type="entry name" value="Tetratricopeptide repeat domain"/>
    <property type="match status" value="1"/>
</dbReference>
<dbReference type="Pfam" id="PF13414">
    <property type="entry name" value="TPR_11"/>
    <property type="match status" value="1"/>
</dbReference>
<dbReference type="Pfam" id="PF13181">
    <property type="entry name" value="TPR_8"/>
    <property type="match status" value="1"/>
</dbReference>
<dbReference type="SMART" id="SM00028">
    <property type="entry name" value="TPR"/>
    <property type="match status" value="3"/>
</dbReference>
<dbReference type="PROSITE" id="PS50293">
    <property type="entry name" value="TPR_REGION"/>
    <property type="match status" value="2"/>
</dbReference>
<feature type="transmembrane region" description="Helical" evidence="4">
    <location>
        <begin position="128"/>
        <end position="146"/>
    </location>
</feature>
<feature type="repeat" description="TPR" evidence="3">
    <location>
        <begin position="483"/>
        <end position="516"/>
    </location>
</feature>
<proteinExistence type="predicted"/>
<reference evidence="6" key="1">
    <citation type="submission" date="2017-09" db="EMBL/GenBank/DDBJ databases">
        <title>Depth-based differentiation of microbial function through sediment-hosted aquifers and enrichment of novel symbionts in the deep terrestrial subsurface.</title>
        <authorList>
            <person name="Probst A.J."/>
            <person name="Ladd B."/>
            <person name="Jarett J.K."/>
            <person name="Geller-Mcgrath D.E."/>
            <person name="Sieber C.M.K."/>
            <person name="Emerson J.B."/>
            <person name="Anantharaman K."/>
            <person name="Thomas B.C."/>
            <person name="Malmstrom R."/>
            <person name="Stieglmeier M."/>
            <person name="Klingl A."/>
            <person name="Woyke T."/>
            <person name="Ryan C.M."/>
            <person name="Banfield J.F."/>
        </authorList>
    </citation>
    <scope>NUCLEOTIDE SEQUENCE [LARGE SCALE GENOMIC DNA]</scope>
</reference>
<name>A0A2M7MGQ2_9BACT</name>
<feature type="repeat" description="TPR" evidence="3">
    <location>
        <begin position="415"/>
        <end position="448"/>
    </location>
</feature>
<feature type="transmembrane region" description="Helical" evidence="4">
    <location>
        <begin position="285"/>
        <end position="306"/>
    </location>
</feature>
<feature type="transmembrane region" description="Helical" evidence="4">
    <location>
        <begin position="80"/>
        <end position="97"/>
    </location>
</feature>
<feature type="transmembrane region" description="Helical" evidence="4">
    <location>
        <begin position="318"/>
        <end position="339"/>
    </location>
</feature>
<evidence type="ECO:0000313" key="6">
    <source>
        <dbReference type="Proteomes" id="UP000230658"/>
    </source>
</evidence>
<feature type="transmembrane region" description="Helical" evidence="4">
    <location>
        <begin position="167"/>
        <end position="196"/>
    </location>
</feature>
<dbReference type="PROSITE" id="PS50005">
    <property type="entry name" value="TPR"/>
    <property type="match status" value="3"/>
</dbReference>
<protein>
    <submittedName>
        <fullName evidence="5">Uncharacterized protein</fullName>
    </submittedName>
</protein>
<dbReference type="PANTHER" id="PTHR44227">
    <property type="match status" value="1"/>
</dbReference>
<keyword evidence="4" id="KW-0812">Transmembrane</keyword>
<evidence type="ECO:0000256" key="2">
    <source>
        <dbReference type="ARBA" id="ARBA00022803"/>
    </source>
</evidence>
<keyword evidence="1" id="KW-0677">Repeat</keyword>
<evidence type="ECO:0000256" key="3">
    <source>
        <dbReference type="PROSITE-ProRule" id="PRU00339"/>
    </source>
</evidence>
<dbReference type="PANTHER" id="PTHR44227:SF3">
    <property type="entry name" value="PROTEIN O-MANNOSYL-TRANSFERASE TMTC4"/>
    <property type="match status" value="1"/>
</dbReference>
<feature type="transmembrane region" description="Helical" evidence="4">
    <location>
        <begin position="375"/>
        <end position="392"/>
    </location>
</feature>
<dbReference type="EMBL" id="PFJV01000078">
    <property type="protein sequence ID" value="PIX92177.1"/>
    <property type="molecule type" value="Genomic_DNA"/>
</dbReference>
<keyword evidence="4" id="KW-0472">Membrane</keyword>
<keyword evidence="4" id="KW-1133">Transmembrane helix</keyword>
<evidence type="ECO:0000256" key="4">
    <source>
        <dbReference type="SAM" id="Phobius"/>
    </source>
</evidence>
<evidence type="ECO:0000256" key="1">
    <source>
        <dbReference type="ARBA" id="ARBA00022737"/>
    </source>
</evidence>
<organism evidence="5 6">
    <name type="scientific">Candidatus Kuenenbacteria bacterium CG_4_10_14_3_um_filter_39_14</name>
    <dbReference type="NCBI Taxonomy" id="1974614"/>
    <lineage>
        <taxon>Bacteria</taxon>
        <taxon>Candidatus Kueneniibacteriota</taxon>
    </lineage>
</organism>
<feature type="transmembrane region" description="Helical" evidence="4">
    <location>
        <begin position="208"/>
        <end position="227"/>
    </location>
</feature>
<evidence type="ECO:0000313" key="5">
    <source>
        <dbReference type="EMBL" id="PIX92177.1"/>
    </source>
</evidence>
<feature type="transmembrane region" description="Helical" evidence="4">
    <location>
        <begin position="345"/>
        <end position="363"/>
    </location>
</feature>
<gene>
    <name evidence="5" type="ORF">COZ26_03225</name>
</gene>
<accession>A0A2M7MGQ2</accession>
<dbReference type="SUPFAM" id="SSF48452">
    <property type="entry name" value="TPR-like"/>
    <property type="match status" value="1"/>
</dbReference>
<dbReference type="InterPro" id="IPR052346">
    <property type="entry name" value="O-mannosyl-transferase_TMTC"/>
</dbReference>
<comment type="caution">
    <text evidence="5">The sequence shown here is derived from an EMBL/GenBank/DDBJ whole genome shotgun (WGS) entry which is preliminary data.</text>
</comment>
<dbReference type="AlphaFoldDB" id="A0A2M7MGQ2"/>
<dbReference type="Proteomes" id="UP000230658">
    <property type="component" value="Unassembled WGS sequence"/>
</dbReference>
<sequence length="534" mass="61980">MIRQIIKQNWLIFLLLAAAVILVYANSLTNDFVSDDVMGILKNEKIGEFSWSLNFPLTFQWAATYHLFGKNPIPFRTENILFHLANAWLVFILLFLLTQKKSVALLTALIFSVHPILTESVTWLSGGIYAKYTFFVLLALLFYINFRIVPHNIPHSSALKPTLKRKILLISLSLLSFLTALTFSEKAMIFPGIIFIYEIAFGSLKKHWLKLTPYFLISAGWFAVNFFKLGQRAASLEQDFYQSPERAHPLIQIPISISYYLQLIFWPEKLSLYQTEMFFSSWEYWLRLGITGLLLAAIIFLFIRIIIKKASVLERHIFFWLSFFIIVLLPTMLAFGLAWIVAERYVYLASLGIIASFVLMWQVLNEKFYETKKMYWLVGILIILALGARTITRNNDWKNQDTLWLSTVKVASSGHVIHNNLGDMYGRWKQYDKSISEYKTAIAIQPNYADAMHNLANTYLEINKVEEAIYWYSQAIKFGPRLWQSYQNLGAIYYQLGELKKAEELFAQAVEINPSDENLKKNLEIIRTQKALKH</sequence>
<dbReference type="InterPro" id="IPR019734">
    <property type="entry name" value="TPR_rpt"/>
</dbReference>
<feature type="repeat" description="TPR" evidence="3">
    <location>
        <begin position="449"/>
        <end position="482"/>
    </location>
</feature>
<dbReference type="InterPro" id="IPR011990">
    <property type="entry name" value="TPR-like_helical_dom_sf"/>
</dbReference>